<accession>A0A9Q5ZCB9</accession>
<dbReference type="GeneID" id="57096882"/>
<dbReference type="AlphaFoldDB" id="A0A9Q5ZCB9"/>
<evidence type="ECO:0000313" key="1">
    <source>
        <dbReference type="EMBL" id="PHK03572.1"/>
    </source>
</evidence>
<comment type="caution">
    <text evidence="1">The sequence shown here is derived from an EMBL/GenBank/DDBJ whole genome shotgun (WGS) entry which is preliminary data.</text>
</comment>
<organism evidence="1 2">
    <name type="scientific">Nostoc linckia z8</name>
    <dbReference type="NCBI Taxonomy" id="1628746"/>
    <lineage>
        <taxon>Bacteria</taxon>
        <taxon>Bacillati</taxon>
        <taxon>Cyanobacteriota</taxon>
        <taxon>Cyanophyceae</taxon>
        <taxon>Nostocales</taxon>
        <taxon>Nostocaceae</taxon>
        <taxon>Nostoc</taxon>
    </lineage>
</organism>
<gene>
    <name evidence="1" type="ORF">VF08_14725</name>
</gene>
<protein>
    <submittedName>
        <fullName evidence="1">Uncharacterized protein</fullName>
    </submittedName>
</protein>
<dbReference type="EMBL" id="LAHD01000036">
    <property type="protein sequence ID" value="PHK03572.1"/>
    <property type="molecule type" value="Genomic_DNA"/>
</dbReference>
<reference evidence="1 2" key="1">
    <citation type="submission" date="2015-02" db="EMBL/GenBank/DDBJ databases">
        <title>Nostoc linckia genome annotation.</title>
        <authorList>
            <person name="Zhou Z."/>
        </authorList>
    </citation>
    <scope>NUCLEOTIDE SEQUENCE [LARGE SCALE GENOMIC DNA]</scope>
    <source>
        <strain evidence="2">z8</strain>
    </source>
</reference>
<sequence length="109" mass="12357">MDAVGLNPRKDEMPKKDERLAIPALGEYYNDLLHVDAWVNGRTKVVQGQSLLCAKLQERDKLIKERVEYLAKKRGITFDEMWEQILNGTAQKIVPGEGEGLEYKPGDEG</sequence>
<name>A0A9Q5ZCB9_NOSLI</name>
<dbReference type="Proteomes" id="UP000222310">
    <property type="component" value="Unassembled WGS sequence"/>
</dbReference>
<evidence type="ECO:0000313" key="2">
    <source>
        <dbReference type="Proteomes" id="UP000222310"/>
    </source>
</evidence>
<dbReference type="RefSeq" id="WP_099069265.1">
    <property type="nucleotide sequence ID" value="NZ_LAHD01000036.1"/>
</dbReference>
<proteinExistence type="predicted"/>